<dbReference type="AlphaFoldDB" id="A0A4Y7TG97"/>
<feature type="compositionally biased region" description="Low complexity" evidence="1">
    <location>
        <begin position="88"/>
        <end position="104"/>
    </location>
</feature>
<dbReference type="STRING" id="71717.A0A4Y7TG97"/>
<feature type="compositionally biased region" description="Low complexity" evidence="1">
    <location>
        <begin position="356"/>
        <end position="375"/>
    </location>
</feature>
<gene>
    <name evidence="2" type="ORF">FA13DRAFT_1730779</name>
</gene>
<name>A0A4Y7TG97_COPMI</name>
<evidence type="ECO:0000256" key="1">
    <source>
        <dbReference type="SAM" id="MobiDB-lite"/>
    </source>
</evidence>
<feature type="region of interest" description="Disordered" evidence="1">
    <location>
        <begin position="25"/>
        <end position="104"/>
    </location>
</feature>
<feature type="region of interest" description="Disordered" evidence="1">
    <location>
        <begin position="130"/>
        <end position="166"/>
    </location>
</feature>
<accession>A0A4Y7TG97</accession>
<reference evidence="2 3" key="1">
    <citation type="journal article" date="2019" name="Nat. Ecol. Evol.">
        <title>Megaphylogeny resolves global patterns of mushroom evolution.</title>
        <authorList>
            <person name="Varga T."/>
            <person name="Krizsan K."/>
            <person name="Foldi C."/>
            <person name="Dima B."/>
            <person name="Sanchez-Garcia M."/>
            <person name="Sanchez-Ramirez S."/>
            <person name="Szollosi G.J."/>
            <person name="Szarkandi J.G."/>
            <person name="Papp V."/>
            <person name="Albert L."/>
            <person name="Andreopoulos W."/>
            <person name="Angelini C."/>
            <person name="Antonin V."/>
            <person name="Barry K.W."/>
            <person name="Bougher N.L."/>
            <person name="Buchanan P."/>
            <person name="Buyck B."/>
            <person name="Bense V."/>
            <person name="Catcheside P."/>
            <person name="Chovatia M."/>
            <person name="Cooper J."/>
            <person name="Damon W."/>
            <person name="Desjardin D."/>
            <person name="Finy P."/>
            <person name="Geml J."/>
            <person name="Haridas S."/>
            <person name="Hughes K."/>
            <person name="Justo A."/>
            <person name="Karasinski D."/>
            <person name="Kautmanova I."/>
            <person name="Kiss B."/>
            <person name="Kocsube S."/>
            <person name="Kotiranta H."/>
            <person name="LaButti K.M."/>
            <person name="Lechner B.E."/>
            <person name="Liimatainen K."/>
            <person name="Lipzen A."/>
            <person name="Lukacs Z."/>
            <person name="Mihaltcheva S."/>
            <person name="Morgado L.N."/>
            <person name="Niskanen T."/>
            <person name="Noordeloos M.E."/>
            <person name="Ohm R.A."/>
            <person name="Ortiz-Santana B."/>
            <person name="Ovrebo C."/>
            <person name="Racz N."/>
            <person name="Riley R."/>
            <person name="Savchenko A."/>
            <person name="Shiryaev A."/>
            <person name="Soop K."/>
            <person name="Spirin V."/>
            <person name="Szebenyi C."/>
            <person name="Tomsovsky M."/>
            <person name="Tulloss R.E."/>
            <person name="Uehling J."/>
            <person name="Grigoriev I.V."/>
            <person name="Vagvolgyi C."/>
            <person name="Papp T."/>
            <person name="Martin F.M."/>
            <person name="Miettinen O."/>
            <person name="Hibbett D.S."/>
            <person name="Nagy L.G."/>
        </authorList>
    </citation>
    <scope>NUCLEOTIDE SEQUENCE [LARGE SCALE GENOMIC DNA]</scope>
    <source>
        <strain evidence="2 3">FP101781</strain>
    </source>
</reference>
<feature type="compositionally biased region" description="Polar residues" evidence="1">
    <location>
        <begin position="72"/>
        <end position="83"/>
    </location>
</feature>
<feature type="compositionally biased region" description="Low complexity" evidence="1">
    <location>
        <begin position="470"/>
        <end position="480"/>
    </location>
</feature>
<evidence type="ECO:0000313" key="2">
    <source>
        <dbReference type="EMBL" id="TEB33041.1"/>
    </source>
</evidence>
<organism evidence="2 3">
    <name type="scientific">Coprinellus micaceus</name>
    <name type="common">Glistening ink-cap mushroom</name>
    <name type="synonym">Coprinus micaceus</name>
    <dbReference type="NCBI Taxonomy" id="71717"/>
    <lineage>
        <taxon>Eukaryota</taxon>
        <taxon>Fungi</taxon>
        <taxon>Dikarya</taxon>
        <taxon>Basidiomycota</taxon>
        <taxon>Agaricomycotina</taxon>
        <taxon>Agaricomycetes</taxon>
        <taxon>Agaricomycetidae</taxon>
        <taxon>Agaricales</taxon>
        <taxon>Agaricineae</taxon>
        <taxon>Psathyrellaceae</taxon>
        <taxon>Coprinellus</taxon>
    </lineage>
</organism>
<evidence type="ECO:0000313" key="3">
    <source>
        <dbReference type="Proteomes" id="UP000298030"/>
    </source>
</evidence>
<comment type="caution">
    <text evidence="2">The sequence shown here is derived from an EMBL/GenBank/DDBJ whole genome shotgun (WGS) entry which is preliminary data.</text>
</comment>
<feature type="region of interest" description="Disordered" evidence="1">
    <location>
        <begin position="417"/>
        <end position="516"/>
    </location>
</feature>
<sequence>MNVLTSFPFTFKLAIPGLSNPFTSLSSTSPTTGSNPPRLPPLSDPAPPQPNVSPERPSRSLARPTRPLPISIGQNTMIASNNLRRPPHSSFSPSPSPTPSTSVSLAHSYSHLAPKLHLSPYEEWLLAQSRVGPPTQSHTPSPGPVSRKRGWEPSFSSPSGSETTLACSSGYLEKPAEYRELADRMDLADVDRDGARELDEDDLPPAKRRRGLAGSIVSTAWNAALLGTAVGLSVYRLWKGDVPGHAQQQGDGTRARKRRIVSSASDDMLTEPQDYPEPPSPPPPYTSNHEWTSIDYPRVVQTTPRRDKGKNKTSGVAPRSSRKAGVRTTQPRREPRHHHTRAAPLPRGGSSRPPANDAFDFSFNNNTATSSNVTADDADPTDDVDEQMDWIGGKLAQLIEEGKKALGTEVVVMSEAQEDEVDDGSGAWVSDEEAENGWRRSGSIRRRGSTASRYNPASLGRKSAAPSHPTTPQKPTQTTPALPSFDGVGDEGCESPEIREMMERARAKFTGRTGAR</sequence>
<feature type="compositionally biased region" description="Pro residues" evidence="1">
    <location>
        <begin position="275"/>
        <end position="285"/>
    </location>
</feature>
<proteinExistence type="predicted"/>
<dbReference type="OrthoDB" id="2507743at2759"/>
<feature type="compositionally biased region" description="Low complexity" evidence="1">
    <location>
        <begin position="25"/>
        <end position="36"/>
    </location>
</feature>
<protein>
    <submittedName>
        <fullName evidence="2">Uncharacterized protein</fullName>
    </submittedName>
</protein>
<feature type="compositionally biased region" description="Acidic residues" evidence="1">
    <location>
        <begin position="376"/>
        <end position="386"/>
    </location>
</feature>
<dbReference type="EMBL" id="QPFP01000013">
    <property type="protein sequence ID" value="TEB33041.1"/>
    <property type="molecule type" value="Genomic_DNA"/>
</dbReference>
<feature type="compositionally biased region" description="Polar residues" evidence="1">
    <location>
        <begin position="154"/>
        <end position="166"/>
    </location>
</feature>
<feature type="region of interest" description="Disordered" evidence="1">
    <location>
        <begin position="265"/>
        <end position="386"/>
    </location>
</feature>
<keyword evidence="3" id="KW-1185">Reference proteome</keyword>
<dbReference type="Proteomes" id="UP000298030">
    <property type="component" value="Unassembled WGS sequence"/>
</dbReference>
<feature type="compositionally biased region" description="Basic and acidic residues" evidence="1">
    <location>
        <begin position="496"/>
        <end position="506"/>
    </location>
</feature>
<feature type="compositionally biased region" description="Pro residues" evidence="1">
    <location>
        <begin position="37"/>
        <end position="51"/>
    </location>
</feature>